<dbReference type="EMBL" id="JAOYFB010000037">
    <property type="protein sequence ID" value="KAK4022778.1"/>
    <property type="molecule type" value="Genomic_DNA"/>
</dbReference>
<reference evidence="1 2" key="1">
    <citation type="journal article" date="2023" name="Nucleic Acids Res.">
        <title>The hologenome of Daphnia magna reveals possible DNA methylation and microbiome-mediated evolution of the host genome.</title>
        <authorList>
            <person name="Chaturvedi A."/>
            <person name="Li X."/>
            <person name="Dhandapani V."/>
            <person name="Marshall H."/>
            <person name="Kissane S."/>
            <person name="Cuenca-Cambronero M."/>
            <person name="Asole G."/>
            <person name="Calvet F."/>
            <person name="Ruiz-Romero M."/>
            <person name="Marangio P."/>
            <person name="Guigo R."/>
            <person name="Rago D."/>
            <person name="Mirbahai L."/>
            <person name="Eastwood N."/>
            <person name="Colbourne J.K."/>
            <person name="Zhou J."/>
            <person name="Mallon E."/>
            <person name="Orsini L."/>
        </authorList>
    </citation>
    <scope>NUCLEOTIDE SEQUENCE [LARGE SCALE GENOMIC DNA]</scope>
    <source>
        <strain evidence="1">LRV0_1</strain>
    </source>
</reference>
<protein>
    <submittedName>
        <fullName evidence="1">Uncharacterized protein</fullName>
    </submittedName>
</protein>
<comment type="caution">
    <text evidence="1">The sequence shown here is derived from an EMBL/GenBank/DDBJ whole genome shotgun (WGS) entry which is preliminary data.</text>
</comment>
<gene>
    <name evidence="1" type="ORF">OUZ56_008226</name>
</gene>
<dbReference type="Proteomes" id="UP001234178">
    <property type="component" value="Unassembled WGS sequence"/>
</dbReference>
<proteinExistence type="predicted"/>
<name>A0ABR0ACH1_9CRUS</name>
<accession>A0ABR0ACH1</accession>
<organism evidence="1 2">
    <name type="scientific">Daphnia magna</name>
    <dbReference type="NCBI Taxonomy" id="35525"/>
    <lineage>
        <taxon>Eukaryota</taxon>
        <taxon>Metazoa</taxon>
        <taxon>Ecdysozoa</taxon>
        <taxon>Arthropoda</taxon>
        <taxon>Crustacea</taxon>
        <taxon>Branchiopoda</taxon>
        <taxon>Diplostraca</taxon>
        <taxon>Cladocera</taxon>
        <taxon>Anomopoda</taxon>
        <taxon>Daphniidae</taxon>
        <taxon>Daphnia</taxon>
    </lineage>
</organism>
<evidence type="ECO:0000313" key="2">
    <source>
        <dbReference type="Proteomes" id="UP001234178"/>
    </source>
</evidence>
<sequence length="84" mass="9254">MMKSFSSIHVSVVWPGWKLSWSFQVFVLQPASLKTNTNALGGSLLSSLLLPDVSGLRVRLLIFFPPLGSLHIKQGDNIGIQRGY</sequence>
<evidence type="ECO:0000313" key="1">
    <source>
        <dbReference type="EMBL" id="KAK4022778.1"/>
    </source>
</evidence>
<keyword evidence="2" id="KW-1185">Reference proteome</keyword>